<dbReference type="InterPro" id="IPR036188">
    <property type="entry name" value="FAD/NAD-bd_sf"/>
</dbReference>
<dbReference type="AlphaFoldDB" id="A0AAW0D756"/>
<comment type="catalytic activity">
    <reaction evidence="4">
        <text>melleolide F + FADH2 + chloride + O2 = 6'-chloromelleolide F + FAD + 2 H2O + H(+)</text>
        <dbReference type="Rhea" id="RHEA:67160"/>
        <dbReference type="ChEBI" id="CHEBI:15377"/>
        <dbReference type="ChEBI" id="CHEBI:15378"/>
        <dbReference type="ChEBI" id="CHEBI:15379"/>
        <dbReference type="ChEBI" id="CHEBI:17996"/>
        <dbReference type="ChEBI" id="CHEBI:57692"/>
        <dbReference type="ChEBI" id="CHEBI:58307"/>
        <dbReference type="ChEBI" id="CHEBI:167712"/>
        <dbReference type="ChEBI" id="CHEBI:167713"/>
    </reaction>
    <physiologicalReaction direction="left-to-right" evidence="4">
        <dbReference type="Rhea" id="RHEA:67161"/>
    </physiologicalReaction>
</comment>
<dbReference type="InterPro" id="IPR050816">
    <property type="entry name" value="Flavin-dep_Halogenase_NPB"/>
</dbReference>
<comment type="caution">
    <text evidence="5">The sequence shown here is derived from an EMBL/GenBank/DDBJ whole genome shotgun (WGS) entry which is preliminary data.</text>
</comment>
<evidence type="ECO:0000256" key="4">
    <source>
        <dbReference type="ARBA" id="ARBA00049364"/>
    </source>
</evidence>
<sequence>MTFSTLPSHVQILVIGGGPAGSYAASALAREGFDVCVLEASKFPRYHIGESMLPSVAPFLDFIGAKEKVEKHGFAVKPGAAVKFNQWDREGYTDFVSLDSQFKAWNVVRSEFDEILLRHSAESGARVFEETRVTRLDFEGERPVRAHFNRNSTTGSISFDYLVDASGRTGIMSTKYLKNRRMNASLKNIACWGYWSGTGQYMPGTRRQNAPWFEALTDESGWSWFIPLHDGTVSVGFVMDQTTSNEKKRASASMKEHYMDQFKFAPGLQKLIGEGELVTGRDKPDIQSASDYSYSADSYAGDHFRLVGDASAFIDPFFSSGVHLALAGAMSAAVSISASIRQHCPESEAAAFHDQKVGSSYTRFLLVVMGSYKQIRNQSFPVLKEVKEDNFDHAFDMIRPIIQGVSDVDRNVTENELQRTMDFVAHVMLTRTNPEMVESVKARLPESLLSSQDILLEDDIDKLIAPGDDEARFVLRELNARKPIHSMYNGPVNMSNEAVNGYIGVVKRGFLGMALGKTVA</sequence>
<dbReference type="Proteomes" id="UP001383192">
    <property type="component" value="Unassembled WGS sequence"/>
</dbReference>
<evidence type="ECO:0000256" key="3">
    <source>
        <dbReference type="ARBA" id="ARBA00023033"/>
    </source>
</evidence>
<dbReference type="PANTHER" id="PTHR43747:SF5">
    <property type="entry name" value="FAD-BINDING DOMAIN-CONTAINING PROTEIN"/>
    <property type="match status" value="1"/>
</dbReference>
<dbReference type="GO" id="GO:0140907">
    <property type="term" value="F:flavin-dependent halogenase activity"/>
    <property type="evidence" value="ECO:0007669"/>
    <property type="project" value="UniProtKB-ARBA"/>
</dbReference>
<evidence type="ECO:0000256" key="2">
    <source>
        <dbReference type="ARBA" id="ARBA00023002"/>
    </source>
</evidence>
<dbReference type="GO" id="GO:0044550">
    <property type="term" value="P:secondary metabolite biosynthetic process"/>
    <property type="evidence" value="ECO:0007669"/>
    <property type="project" value="UniProtKB-ARBA"/>
</dbReference>
<dbReference type="SUPFAM" id="SSF51905">
    <property type="entry name" value="FAD/NAD(P)-binding domain"/>
    <property type="match status" value="1"/>
</dbReference>
<evidence type="ECO:0008006" key="7">
    <source>
        <dbReference type="Google" id="ProtNLM"/>
    </source>
</evidence>
<evidence type="ECO:0000313" key="6">
    <source>
        <dbReference type="Proteomes" id="UP001383192"/>
    </source>
</evidence>
<dbReference type="PANTHER" id="PTHR43747">
    <property type="entry name" value="FAD-BINDING PROTEIN"/>
    <property type="match status" value="1"/>
</dbReference>
<evidence type="ECO:0000313" key="5">
    <source>
        <dbReference type="EMBL" id="KAK7047273.1"/>
    </source>
</evidence>
<evidence type="ECO:0000256" key="1">
    <source>
        <dbReference type="ARBA" id="ARBA00005706"/>
    </source>
</evidence>
<comment type="similarity">
    <text evidence="1">Belongs to the flavin-dependent halogenase family.</text>
</comment>
<protein>
    <recommendedName>
        <fullName evidence="7">Halogenase</fullName>
    </recommendedName>
</protein>
<gene>
    <name evidence="5" type="ORF">VNI00_006504</name>
</gene>
<name>A0AAW0D756_9AGAR</name>
<dbReference type="Pfam" id="PF04820">
    <property type="entry name" value="Trp_halogenase"/>
    <property type="match status" value="2"/>
</dbReference>
<dbReference type="EMBL" id="JAYKXP010000020">
    <property type="protein sequence ID" value="KAK7047273.1"/>
    <property type="molecule type" value="Genomic_DNA"/>
</dbReference>
<keyword evidence="3" id="KW-0503">Monooxygenase</keyword>
<accession>A0AAW0D756</accession>
<reference evidence="5 6" key="1">
    <citation type="submission" date="2024-01" db="EMBL/GenBank/DDBJ databases">
        <title>A draft genome for a cacao thread blight-causing isolate of Paramarasmius palmivorus.</title>
        <authorList>
            <person name="Baruah I.K."/>
            <person name="Bukari Y."/>
            <person name="Amoako-Attah I."/>
            <person name="Meinhardt L.W."/>
            <person name="Bailey B.A."/>
            <person name="Cohen S.P."/>
        </authorList>
    </citation>
    <scope>NUCLEOTIDE SEQUENCE [LARGE SCALE GENOMIC DNA]</scope>
    <source>
        <strain evidence="5 6">GH-12</strain>
    </source>
</reference>
<dbReference type="Gene3D" id="3.50.50.60">
    <property type="entry name" value="FAD/NAD(P)-binding domain"/>
    <property type="match status" value="1"/>
</dbReference>
<organism evidence="5 6">
    <name type="scientific">Paramarasmius palmivorus</name>
    <dbReference type="NCBI Taxonomy" id="297713"/>
    <lineage>
        <taxon>Eukaryota</taxon>
        <taxon>Fungi</taxon>
        <taxon>Dikarya</taxon>
        <taxon>Basidiomycota</taxon>
        <taxon>Agaricomycotina</taxon>
        <taxon>Agaricomycetes</taxon>
        <taxon>Agaricomycetidae</taxon>
        <taxon>Agaricales</taxon>
        <taxon>Marasmiineae</taxon>
        <taxon>Marasmiaceae</taxon>
        <taxon>Paramarasmius</taxon>
    </lineage>
</organism>
<dbReference type="PRINTS" id="PR00420">
    <property type="entry name" value="RNGMNOXGNASE"/>
</dbReference>
<dbReference type="GO" id="GO:0004497">
    <property type="term" value="F:monooxygenase activity"/>
    <property type="evidence" value="ECO:0007669"/>
    <property type="project" value="UniProtKB-KW"/>
</dbReference>
<proteinExistence type="inferred from homology"/>
<keyword evidence="6" id="KW-1185">Reference proteome</keyword>
<keyword evidence="2" id="KW-0560">Oxidoreductase</keyword>
<dbReference type="InterPro" id="IPR006905">
    <property type="entry name" value="Flavin_halogenase"/>
</dbReference>